<feature type="signal peptide" evidence="10">
    <location>
        <begin position="1"/>
        <end position="20"/>
    </location>
</feature>
<name>A0ABY5YJX1_9DEIO</name>
<reference evidence="12" key="1">
    <citation type="submission" date="2022-09" db="EMBL/GenBank/DDBJ databases">
        <title>genome sequence of Deinococcus rubellus.</title>
        <authorList>
            <person name="Srinivasan S."/>
        </authorList>
    </citation>
    <scope>NUCLEOTIDE SEQUENCE</scope>
    <source>
        <strain evidence="12">Ant6</strain>
    </source>
</reference>
<dbReference type="Gene3D" id="1.10.760.10">
    <property type="entry name" value="Cytochrome c-like domain"/>
    <property type="match status" value="2"/>
</dbReference>
<evidence type="ECO:0000256" key="1">
    <source>
        <dbReference type="ARBA" id="ARBA00004418"/>
    </source>
</evidence>
<evidence type="ECO:0000256" key="5">
    <source>
        <dbReference type="ARBA" id="ARBA00022764"/>
    </source>
</evidence>
<dbReference type="RefSeq" id="WP_260560911.1">
    <property type="nucleotide sequence ID" value="NZ_BAABEC010000182.1"/>
</dbReference>
<feature type="region of interest" description="Disordered" evidence="9">
    <location>
        <begin position="58"/>
        <end position="78"/>
    </location>
</feature>
<feature type="domain" description="Cytochrome c" evidence="11">
    <location>
        <begin position="133"/>
        <end position="225"/>
    </location>
</feature>
<evidence type="ECO:0000256" key="6">
    <source>
        <dbReference type="ARBA" id="ARBA00022982"/>
    </source>
</evidence>
<gene>
    <name evidence="12" type="ORF">N0D28_02975</name>
</gene>
<keyword evidence="7 8" id="KW-0408">Iron</keyword>
<evidence type="ECO:0000256" key="9">
    <source>
        <dbReference type="SAM" id="MobiDB-lite"/>
    </source>
</evidence>
<dbReference type="Proteomes" id="UP001060261">
    <property type="component" value="Chromosome"/>
</dbReference>
<keyword evidence="4 8" id="KW-0479">Metal-binding</keyword>
<evidence type="ECO:0000313" key="13">
    <source>
        <dbReference type="Proteomes" id="UP001060261"/>
    </source>
</evidence>
<dbReference type="Pfam" id="PF13442">
    <property type="entry name" value="Cytochrome_CBB3"/>
    <property type="match status" value="1"/>
</dbReference>
<dbReference type="InterPro" id="IPR024167">
    <property type="entry name" value="Cytochrome_c4-like"/>
</dbReference>
<evidence type="ECO:0000256" key="10">
    <source>
        <dbReference type="SAM" id="SignalP"/>
    </source>
</evidence>
<evidence type="ECO:0000256" key="4">
    <source>
        <dbReference type="ARBA" id="ARBA00022723"/>
    </source>
</evidence>
<dbReference type="PROSITE" id="PS51007">
    <property type="entry name" value="CYTC"/>
    <property type="match status" value="2"/>
</dbReference>
<dbReference type="EMBL" id="CP104213">
    <property type="protein sequence ID" value="UWX64642.1"/>
    <property type="molecule type" value="Genomic_DNA"/>
</dbReference>
<keyword evidence="3 8" id="KW-0349">Heme</keyword>
<sequence>MRRMPRAALWLPVLTLSALAVGLTTAQSQGAAPSGDPLAIKAGPPDALHGEALTGSCQGCHGPMGHSQQEDKPSLGGQVPSYTTLQLAAFRAKLRPSPVMQAIAAQLTDQDIVDLAAYYGQQTPRGPWEANPALSAKGQQFYNMGAVERNVTACVVCHGVDGRGNNELHIASITHQSPKYTLEVLHEFKSVPDYHIAYPNAMHIVTAQMTEDELSAVTAYLSSMGSSDMDKASK</sequence>
<keyword evidence="5" id="KW-0574">Periplasm</keyword>
<keyword evidence="10" id="KW-0732">Signal</keyword>
<dbReference type="Pfam" id="PF00034">
    <property type="entry name" value="Cytochrom_C"/>
    <property type="match status" value="1"/>
</dbReference>
<evidence type="ECO:0000256" key="2">
    <source>
        <dbReference type="ARBA" id="ARBA00022448"/>
    </source>
</evidence>
<dbReference type="PIRSF" id="PIRSF000005">
    <property type="entry name" value="Cytochrome_c4"/>
    <property type="match status" value="1"/>
</dbReference>
<dbReference type="InterPro" id="IPR009056">
    <property type="entry name" value="Cyt_c-like_dom"/>
</dbReference>
<keyword evidence="6" id="KW-0249">Electron transport</keyword>
<keyword evidence="2" id="KW-0813">Transport</keyword>
<evidence type="ECO:0000256" key="3">
    <source>
        <dbReference type="ARBA" id="ARBA00022617"/>
    </source>
</evidence>
<evidence type="ECO:0000256" key="8">
    <source>
        <dbReference type="PROSITE-ProRule" id="PRU00433"/>
    </source>
</evidence>
<dbReference type="SUPFAM" id="SSF46626">
    <property type="entry name" value="Cytochrome c"/>
    <property type="match status" value="2"/>
</dbReference>
<proteinExistence type="predicted"/>
<dbReference type="PANTHER" id="PTHR33751">
    <property type="entry name" value="CBB3-TYPE CYTOCHROME C OXIDASE SUBUNIT FIXP"/>
    <property type="match status" value="1"/>
</dbReference>
<dbReference type="InterPro" id="IPR036909">
    <property type="entry name" value="Cyt_c-like_dom_sf"/>
</dbReference>
<accession>A0ABY5YJX1</accession>
<evidence type="ECO:0000313" key="12">
    <source>
        <dbReference type="EMBL" id="UWX64642.1"/>
    </source>
</evidence>
<evidence type="ECO:0000259" key="11">
    <source>
        <dbReference type="PROSITE" id="PS51007"/>
    </source>
</evidence>
<dbReference type="InterPro" id="IPR050597">
    <property type="entry name" value="Cytochrome_c_Oxidase_Subunit"/>
</dbReference>
<feature type="domain" description="Cytochrome c" evidence="11">
    <location>
        <begin position="45"/>
        <end position="123"/>
    </location>
</feature>
<feature type="chain" id="PRO_5047469578" evidence="10">
    <location>
        <begin position="21"/>
        <end position="234"/>
    </location>
</feature>
<evidence type="ECO:0000256" key="7">
    <source>
        <dbReference type="ARBA" id="ARBA00023004"/>
    </source>
</evidence>
<dbReference type="PANTHER" id="PTHR33751:SF9">
    <property type="entry name" value="CYTOCHROME C4"/>
    <property type="match status" value="1"/>
</dbReference>
<keyword evidence="13" id="KW-1185">Reference proteome</keyword>
<comment type="subcellular location">
    <subcellularLocation>
        <location evidence="1">Periplasm</location>
    </subcellularLocation>
</comment>
<protein>
    <submittedName>
        <fullName evidence="12">Cytochrome c4</fullName>
    </submittedName>
</protein>
<organism evidence="12 13">
    <name type="scientific">Deinococcus rubellus</name>
    <dbReference type="NCBI Taxonomy" id="1889240"/>
    <lineage>
        <taxon>Bacteria</taxon>
        <taxon>Thermotogati</taxon>
        <taxon>Deinococcota</taxon>
        <taxon>Deinococci</taxon>
        <taxon>Deinococcales</taxon>
        <taxon>Deinococcaceae</taxon>
        <taxon>Deinococcus</taxon>
    </lineage>
</organism>